<dbReference type="GO" id="GO:0016747">
    <property type="term" value="F:acyltransferase activity, transferring groups other than amino-acyl groups"/>
    <property type="evidence" value="ECO:0007669"/>
    <property type="project" value="InterPro"/>
</dbReference>
<dbReference type="Proteomes" id="UP000294832">
    <property type="component" value="Unassembled WGS sequence"/>
</dbReference>
<dbReference type="OrthoDB" id="7852312at2"/>
<sequence length="184" mass="20961">MSSYIALSERICLRLMAAQDWPIFLRLNQDQQLNQYIREVDTADVLLERFKQRCKGLDIDCGEWISLVVESVSGDFIGLMGICLIDEALQQWEVGYLIAQDQQGKGYATEALQLLLPWAIAHFAVHKVVARCVATNLGSARVLQKCGFKQEGLLRHNHRIFGEWLDECYFGLLAEDEVIAEQSR</sequence>
<dbReference type="Gene3D" id="3.40.630.30">
    <property type="match status" value="1"/>
</dbReference>
<dbReference type="RefSeq" id="WP_133037624.1">
    <property type="nucleotide sequence ID" value="NZ_BMXW01000001.1"/>
</dbReference>
<gene>
    <name evidence="2" type="ORF">EDC91_102109</name>
</gene>
<comment type="caution">
    <text evidence="2">The sequence shown here is derived from an EMBL/GenBank/DDBJ whole genome shotgun (WGS) entry which is preliminary data.</text>
</comment>
<dbReference type="EMBL" id="SLWF01000002">
    <property type="protein sequence ID" value="TCN90197.1"/>
    <property type="molecule type" value="Genomic_DNA"/>
</dbReference>
<dbReference type="InterPro" id="IPR051531">
    <property type="entry name" value="N-acetyltransferase"/>
</dbReference>
<accession>A0A4R2FGH0</accession>
<organism evidence="2 3">
    <name type="scientific">Shewanella fodinae</name>
    <dbReference type="NCBI Taxonomy" id="552357"/>
    <lineage>
        <taxon>Bacteria</taxon>
        <taxon>Pseudomonadati</taxon>
        <taxon>Pseudomonadota</taxon>
        <taxon>Gammaproteobacteria</taxon>
        <taxon>Alteromonadales</taxon>
        <taxon>Shewanellaceae</taxon>
        <taxon>Shewanella</taxon>
    </lineage>
</organism>
<dbReference type="PANTHER" id="PTHR43792">
    <property type="entry name" value="GNAT FAMILY, PUTATIVE (AFU_ORTHOLOGUE AFUA_3G00765)-RELATED-RELATED"/>
    <property type="match status" value="1"/>
</dbReference>
<keyword evidence="2" id="KW-0808">Transferase</keyword>
<evidence type="ECO:0000259" key="1">
    <source>
        <dbReference type="PROSITE" id="PS51186"/>
    </source>
</evidence>
<reference evidence="2 3" key="1">
    <citation type="submission" date="2019-03" db="EMBL/GenBank/DDBJ databases">
        <title>Freshwater and sediment microbial communities from various areas in North America, analyzing microbe dynamics in response to fracking.</title>
        <authorList>
            <person name="Lamendella R."/>
        </authorList>
    </citation>
    <scope>NUCLEOTIDE SEQUENCE [LARGE SCALE GENOMIC DNA]</scope>
    <source>
        <strain evidence="2 3">74A</strain>
    </source>
</reference>
<dbReference type="InterPro" id="IPR016181">
    <property type="entry name" value="Acyl_CoA_acyltransferase"/>
</dbReference>
<feature type="domain" description="N-acetyltransferase" evidence="1">
    <location>
        <begin position="11"/>
        <end position="175"/>
    </location>
</feature>
<dbReference type="PROSITE" id="PS51186">
    <property type="entry name" value="GNAT"/>
    <property type="match status" value="1"/>
</dbReference>
<name>A0A4R2FGH0_9GAMM</name>
<dbReference type="SUPFAM" id="SSF55729">
    <property type="entry name" value="Acyl-CoA N-acyltransferases (Nat)"/>
    <property type="match status" value="1"/>
</dbReference>
<evidence type="ECO:0000313" key="3">
    <source>
        <dbReference type="Proteomes" id="UP000294832"/>
    </source>
</evidence>
<proteinExistence type="predicted"/>
<evidence type="ECO:0000313" key="2">
    <source>
        <dbReference type="EMBL" id="TCN90197.1"/>
    </source>
</evidence>
<dbReference type="AlphaFoldDB" id="A0A4R2FGH0"/>
<dbReference type="PANTHER" id="PTHR43792:SF1">
    <property type="entry name" value="N-ACETYLTRANSFERASE DOMAIN-CONTAINING PROTEIN"/>
    <property type="match status" value="1"/>
</dbReference>
<protein>
    <submittedName>
        <fullName evidence="2">RimJ/RimL family protein N-acetyltransferase</fullName>
    </submittedName>
</protein>
<dbReference type="InterPro" id="IPR000182">
    <property type="entry name" value="GNAT_dom"/>
</dbReference>
<keyword evidence="3" id="KW-1185">Reference proteome</keyword>
<dbReference type="Pfam" id="PF13302">
    <property type="entry name" value="Acetyltransf_3"/>
    <property type="match status" value="1"/>
</dbReference>